<dbReference type="Proteomes" id="UP001295794">
    <property type="component" value="Unassembled WGS sequence"/>
</dbReference>
<gene>
    <name evidence="1" type="ORF">MYCIT1_LOCUS7683</name>
</gene>
<protein>
    <submittedName>
        <fullName evidence="1">Uncharacterized protein</fullName>
    </submittedName>
</protein>
<organism evidence="1 2">
    <name type="scientific">Mycena citricolor</name>
    <dbReference type="NCBI Taxonomy" id="2018698"/>
    <lineage>
        <taxon>Eukaryota</taxon>
        <taxon>Fungi</taxon>
        <taxon>Dikarya</taxon>
        <taxon>Basidiomycota</taxon>
        <taxon>Agaricomycotina</taxon>
        <taxon>Agaricomycetes</taxon>
        <taxon>Agaricomycetidae</taxon>
        <taxon>Agaricales</taxon>
        <taxon>Marasmiineae</taxon>
        <taxon>Mycenaceae</taxon>
        <taxon>Mycena</taxon>
    </lineage>
</organism>
<evidence type="ECO:0000313" key="2">
    <source>
        <dbReference type="Proteomes" id="UP001295794"/>
    </source>
</evidence>
<proteinExistence type="predicted"/>
<keyword evidence="2" id="KW-1185">Reference proteome</keyword>
<sequence>MSTRYSQSHVTVSERSVDACWLRNVNNEGMYHGMRSSTIRSKAGMRKHGRMADSLSSEPLTHIWKVRTRGKVTAGWSIESGPATAIVIFRDCNEGACCCRNPRQSACFHAILEQKGVALTSSSRSSSFVKPVMMLQRCCPSVYISPLIAKPRNRSR</sequence>
<evidence type="ECO:0000313" key="1">
    <source>
        <dbReference type="EMBL" id="CAK5266132.1"/>
    </source>
</evidence>
<accession>A0AAD2H1V5</accession>
<reference evidence="1" key="1">
    <citation type="submission" date="2023-11" db="EMBL/GenBank/DDBJ databases">
        <authorList>
            <person name="De Vega J J."/>
            <person name="De Vega J J."/>
        </authorList>
    </citation>
    <scope>NUCLEOTIDE SEQUENCE</scope>
</reference>
<dbReference type="AlphaFoldDB" id="A0AAD2H1V5"/>
<name>A0AAD2H1V5_9AGAR</name>
<comment type="caution">
    <text evidence="1">The sequence shown here is derived from an EMBL/GenBank/DDBJ whole genome shotgun (WGS) entry which is preliminary data.</text>
</comment>
<dbReference type="EMBL" id="CAVNYO010000107">
    <property type="protein sequence ID" value="CAK5266132.1"/>
    <property type="molecule type" value="Genomic_DNA"/>
</dbReference>